<comment type="caution">
    <text evidence="1">The sequence shown here is derived from an EMBL/GenBank/DDBJ whole genome shotgun (WGS) entry which is preliminary data.</text>
</comment>
<proteinExistence type="predicted"/>
<evidence type="ECO:0000313" key="1">
    <source>
        <dbReference type="EMBL" id="GAJ05024.1"/>
    </source>
</evidence>
<feature type="non-terminal residue" evidence="1">
    <location>
        <position position="49"/>
    </location>
</feature>
<name>X1TIE8_9ZZZZ</name>
<dbReference type="SUPFAM" id="SSF47781">
    <property type="entry name" value="RuvA domain 2-like"/>
    <property type="match status" value="1"/>
</dbReference>
<organism evidence="1">
    <name type="scientific">marine sediment metagenome</name>
    <dbReference type="NCBI Taxonomy" id="412755"/>
    <lineage>
        <taxon>unclassified sequences</taxon>
        <taxon>metagenomes</taxon>
        <taxon>ecological metagenomes</taxon>
    </lineage>
</organism>
<dbReference type="Gene3D" id="1.10.150.20">
    <property type="entry name" value="5' to 3' exonuclease, C-terminal subdomain"/>
    <property type="match status" value="1"/>
</dbReference>
<protein>
    <submittedName>
        <fullName evidence="1">Uncharacterized protein</fullName>
    </submittedName>
</protein>
<reference evidence="1" key="1">
    <citation type="journal article" date="2014" name="Front. Microbiol.">
        <title>High frequency of phylogenetically diverse reductive dehalogenase-homologous genes in deep subseafloor sedimentary metagenomes.</title>
        <authorList>
            <person name="Kawai M."/>
            <person name="Futagami T."/>
            <person name="Toyoda A."/>
            <person name="Takaki Y."/>
            <person name="Nishi S."/>
            <person name="Hori S."/>
            <person name="Arai W."/>
            <person name="Tsubouchi T."/>
            <person name="Morono Y."/>
            <person name="Uchiyama I."/>
            <person name="Ito T."/>
            <person name="Fujiyama A."/>
            <person name="Inagaki F."/>
            <person name="Takami H."/>
        </authorList>
    </citation>
    <scope>NUCLEOTIDE SEQUENCE</scope>
    <source>
        <strain evidence="1">Expedition CK06-06</strain>
    </source>
</reference>
<dbReference type="AlphaFoldDB" id="X1TIE8"/>
<dbReference type="InterPro" id="IPR010994">
    <property type="entry name" value="RuvA_2-like"/>
</dbReference>
<gene>
    <name evidence="1" type="ORF">S12H4_41245</name>
</gene>
<sequence length="49" mass="5481">MLPAEVSNKDIKYWVGFSLIPGIGRVRLTQLENYFGSLEAAWQATPAEL</sequence>
<dbReference type="EMBL" id="BARW01025115">
    <property type="protein sequence ID" value="GAJ05024.1"/>
    <property type="molecule type" value="Genomic_DNA"/>
</dbReference>
<accession>X1TIE8</accession>